<reference evidence="2" key="1">
    <citation type="journal article" date="2007" name="PLoS ONE">
        <title>The first genome sequence of an elite grapevine cultivar (Pinot noir Vitis vinifera L.): coping with a highly heterozygous genome.</title>
        <authorList>
            <person name="Velasco R."/>
            <person name="Zharkikh A."/>
            <person name="Troggio M."/>
            <person name="Cartwright D.A."/>
            <person name="Cestaro A."/>
            <person name="Pruss D."/>
            <person name="Pindo M."/>
            <person name="FitzGerald L.M."/>
            <person name="Vezzulli S."/>
            <person name="Reid J."/>
            <person name="Malacarne G."/>
            <person name="Iliev D."/>
            <person name="Coppola G."/>
            <person name="Wardell B."/>
            <person name="Micheletti D."/>
            <person name="Macalma T."/>
            <person name="Facci M."/>
            <person name="Mitchell J.T."/>
            <person name="Perazzolli M."/>
            <person name="Eldredge G."/>
            <person name="Gatto P."/>
            <person name="Oyzerski R."/>
            <person name="Moretto M."/>
            <person name="Gutin N."/>
            <person name="Stefanini M."/>
            <person name="Chen Y."/>
            <person name="Segala C."/>
            <person name="Davenport C."/>
            <person name="Dematte L."/>
            <person name="Mraz A."/>
            <person name="Battilana J."/>
            <person name="Stormo K."/>
            <person name="Costa F."/>
            <person name="Tao Q."/>
            <person name="Si-Ammour A."/>
            <person name="Harkins T."/>
            <person name="Lackey A."/>
            <person name="Perbost C."/>
            <person name="Taillon B."/>
            <person name="Stella A."/>
            <person name="Solovyev V."/>
            <person name="Fawcett J.A."/>
            <person name="Sterck L."/>
            <person name="Vandepoele K."/>
            <person name="Grando S.M."/>
            <person name="Toppo S."/>
            <person name="Moser C."/>
            <person name="Lanchbury J."/>
            <person name="Bogden R."/>
            <person name="Skolnick M."/>
            <person name="Sgaramella V."/>
            <person name="Bhatnagar S.K."/>
            <person name="Fontana P."/>
            <person name="Gutin A."/>
            <person name="Van de Peer Y."/>
            <person name="Salamini F."/>
            <person name="Viola R."/>
        </authorList>
    </citation>
    <scope>NUCLEOTIDE SEQUENCE</scope>
</reference>
<feature type="compositionally biased region" description="Polar residues" evidence="1">
    <location>
        <begin position="312"/>
        <end position="322"/>
    </location>
</feature>
<gene>
    <name evidence="2" type="ORF">VITISV_022993</name>
</gene>
<organism evidence="2">
    <name type="scientific">Vitis vinifera</name>
    <name type="common">Grape</name>
    <dbReference type="NCBI Taxonomy" id="29760"/>
    <lineage>
        <taxon>Eukaryota</taxon>
        <taxon>Viridiplantae</taxon>
        <taxon>Streptophyta</taxon>
        <taxon>Embryophyta</taxon>
        <taxon>Tracheophyta</taxon>
        <taxon>Spermatophyta</taxon>
        <taxon>Magnoliopsida</taxon>
        <taxon>eudicotyledons</taxon>
        <taxon>Gunneridae</taxon>
        <taxon>Pentapetalae</taxon>
        <taxon>rosids</taxon>
        <taxon>Vitales</taxon>
        <taxon>Vitaceae</taxon>
        <taxon>Viteae</taxon>
        <taxon>Vitis</taxon>
    </lineage>
</organism>
<accession>A5BIZ4</accession>
<evidence type="ECO:0000313" key="2">
    <source>
        <dbReference type="EMBL" id="CAN74654.1"/>
    </source>
</evidence>
<proteinExistence type="predicted"/>
<feature type="region of interest" description="Disordered" evidence="1">
    <location>
        <begin position="287"/>
        <end position="322"/>
    </location>
</feature>
<dbReference type="EMBL" id="AM461118">
    <property type="protein sequence ID" value="CAN74654.1"/>
    <property type="molecule type" value="Genomic_DNA"/>
</dbReference>
<evidence type="ECO:0000256" key="1">
    <source>
        <dbReference type="SAM" id="MobiDB-lite"/>
    </source>
</evidence>
<protein>
    <submittedName>
        <fullName evidence="2">Uncharacterized protein</fullName>
    </submittedName>
</protein>
<dbReference type="AlphaFoldDB" id="A5BIZ4"/>
<name>A5BIZ4_VITVI</name>
<sequence length="644" mass="69525">MDYDDNDFQSQNLRLAGEGSAKFPPVLGPYALPKFDFDDSLQGHLRFDSLVETEVFLGIESQEDNQWIEDFSRGSSGIEFSSSAAESCSISRRNNVWSEATSSESVEILLKSVGQEEIVPGQTTVKDSGACDELGSITKQMEHNLKPDNSNLSNVGNVIDSGPTIRPDEFLGSFSVLNEDAEKELPQIEDTSQTREGDSLAYRSSTDLPVIEGNMLIDSKDDDDANQREIDTLVNESLNNNTQDDFSASGMQVDNIMTSMHNVVTSAEELNNQKAPPDHIKDISHVDSGAGNLEHPPYLDSEESRGEGNAVETCTSNVEGPSSTIVKSDFELNVVEGCSKGNMHGGSPIASKGESSFSEHAVEVSNRNAENCAILEQKKDSHLQLTYGKSSFVKKKDDLLESGNQLNSEISTSHLDTSLLSEETNRLSEGNCHGSGSHHEGDISSKLVVSFSAELCGESHTTENVKCANVAFGVHGEDLNAGDHVPISTPSESIQIRIQNVVSRQSGIHNFDSEVPVVEEGNVKLSTDLSNMEHEIGGSLPIGECSKENEVVVPRLQSDAASRNEPKPYVVLKDTDLVSHETLDGSSLPSGLGVSTVDSFVHKEDGKPPSLIVGLTHLDRKKEVVDGGSVEVSLSAGIKHSCWF</sequence>
<dbReference type="ExpressionAtlas" id="A5BIZ4">
    <property type="expression patterns" value="baseline and differential"/>
</dbReference>
<dbReference type="PANTHER" id="PTHR48304:SF1">
    <property type="entry name" value="QLQ DOMAIN-CONTAINING PROTEIN"/>
    <property type="match status" value="1"/>
</dbReference>
<dbReference type="PANTHER" id="PTHR48304">
    <property type="entry name" value="QLQ DOMAIN-CONTAINING PROTEIN"/>
    <property type="match status" value="1"/>
</dbReference>